<dbReference type="InterPro" id="IPR036264">
    <property type="entry name" value="Bact_exopeptidase_dim_dom"/>
</dbReference>
<keyword evidence="10" id="KW-1185">Reference proteome</keyword>
<evidence type="ECO:0000256" key="1">
    <source>
        <dbReference type="ARBA" id="ARBA00001941"/>
    </source>
</evidence>
<keyword evidence="7" id="KW-0170">Cobalt</keyword>
<evidence type="ECO:0000256" key="7">
    <source>
        <dbReference type="ARBA" id="ARBA00023285"/>
    </source>
</evidence>
<name>A0ABR0J7Z6_9EURO</name>
<dbReference type="NCBIfam" id="TIGR01910">
    <property type="entry name" value="DapE-ArgE"/>
    <property type="match status" value="1"/>
</dbReference>
<dbReference type="PANTHER" id="PTHR43808">
    <property type="entry name" value="ACETYLORNITHINE DEACETYLASE"/>
    <property type="match status" value="1"/>
</dbReference>
<dbReference type="SUPFAM" id="SSF53187">
    <property type="entry name" value="Zn-dependent exopeptidases"/>
    <property type="match status" value="1"/>
</dbReference>
<keyword evidence="6" id="KW-0862">Zinc</keyword>
<dbReference type="InterPro" id="IPR050072">
    <property type="entry name" value="Peptidase_M20A"/>
</dbReference>
<keyword evidence="4" id="KW-0479">Metal-binding</keyword>
<dbReference type="Gene3D" id="3.30.70.360">
    <property type="match status" value="1"/>
</dbReference>
<dbReference type="InterPro" id="IPR002933">
    <property type="entry name" value="Peptidase_M20"/>
</dbReference>
<organism evidence="9 10">
    <name type="scientific">Exophiala sideris</name>
    <dbReference type="NCBI Taxonomy" id="1016849"/>
    <lineage>
        <taxon>Eukaryota</taxon>
        <taxon>Fungi</taxon>
        <taxon>Dikarya</taxon>
        <taxon>Ascomycota</taxon>
        <taxon>Pezizomycotina</taxon>
        <taxon>Eurotiomycetes</taxon>
        <taxon>Chaetothyriomycetidae</taxon>
        <taxon>Chaetothyriales</taxon>
        <taxon>Herpotrichiellaceae</taxon>
        <taxon>Exophiala</taxon>
    </lineage>
</organism>
<dbReference type="PANTHER" id="PTHR43808:SF25">
    <property type="entry name" value="PEPTIDASE M20 DIMERISATION DOMAIN-CONTAINING PROTEIN"/>
    <property type="match status" value="1"/>
</dbReference>
<dbReference type="SUPFAM" id="SSF55031">
    <property type="entry name" value="Bacterial exopeptidase dimerisation domain"/>
    <property type="match status" value="1"/>
</dbReference>
<accession>A0ABR0J7Z6</accession>
<reference evidence="9 10" key="1">
    <citation type="submission" date="2023-08" db="EMBL/GenBank/DDBJ databases">
        <title>Black Yeasts Isolated from many extreme environments.</title>
        <authorList>
            <person name="Coleine C."/>
            <person name="Stajich J.E."/>
            <person name="Selbmann L."/>
        </authorList>
    </citation>
    <scope>NUCLEOTIDE SEQUENCE [LARGE SCALE GENOMIC DNA]</scope>
    <source>
        <strain evidence="9 10">CCFEE 6328</strain>
    </source>
</reference>
<dbReference type="Pfam" id="PF07687">
    <property type="entry name" value="M20_dimer"/>
    <property type="match status" value="1"/>
</dbReference>
<comment type="similarity">
    <text evidence="3">Belongs to the peptidase M20A family.</text>
</comment>
<evidence type="ECO:0000256" key="6">
    <source>
        <dbReference type="ARBA" id="ARBA00022833"/>
    </source>
</evidence>
<evidence type="ECO:0000313" key="9">
    <source>
        <dbReference type="EMBL" id="KAK5058390.1"/>
    </source>
</evidence>
<evidence type="ECO:0000256" key="2">
    <source>
        <dbReference type="ARBA" id="ARBA00001947"/>
    </source>
</evidence>
<dbReference type="Proteomes" id="UP001345691">
    <property type="component" value="Unassembled WGS sequence"/>
</dbReference>
<protein>
    <recommendedName>
        <fullName evidence="8">Peptidase M20 dimerisation domain-containing protein</fullName>
    </recommendedName>
</protein>
<evidence type="ECO:0000259" key="8">
    <source>
        <dbReference type="Pfam" id="PF07687"/>
    </source>
</evidence>
<dbReference type="Gene3D" id="3.40.630.10">
    <property type="entry name" value="Zn peptidases"/>
    <property type="match status" value="1"/>
</dbReference>
<evidence type="ECO:0000313" key="10">
    <source>
        <dbReference type="Proteomes" id="UP001345691"/>
    </source>
</evidence>
<feature type="domain" description="Peptidase M20 dimerisation" evidence="8">
    <location>
        <begin position="206"/>
        <end position="343"/>
    </location>
</feature>
<comment type="cofactor">
    <cofactor evidence="1">
        <name>Co(2+)</name>
        <dbReference type="ChEBI" id="CHEBI:48828"/>
    </cofactor>
</comment>
<dbReference type="EMBL" id="JAVRRF010000014">
    <property type="protein sequence ID" value="KAK5058390.1"/>
    <property type="molecule type" value="Genomic_DNA"/>
</dbReference>
<comment type="caution">
    <text evidence="9">The sequence shown here is derived from an EMBL/GenBank/DDBJ whole genome shotgun (WGS) entry which is preliminary data.</text>
</comment>
<keyword evidence="5" id="KW-0378">Hydrolase</keyword>
<comment type="cofactor">
    <cofactor evidence="2">
        <name>Zn(2+)</name>
        <dbReference type="ChEBI" id="CHEBI:29105"/>
    </cofactor>
</comment>
<evidence type="ECO:0000256" key="4">
    <source>
        <dbReference type="ARBA" id="ARBA00022723"/>
    </source>
</evidence>
<evidence type="ECO:0000256" key="5">
    <source>
        <dbReference type="ARBA" id="ARBA00022801"/>
    </source>
</evidence>
<dbReference type="InterPro" id="IPR010182">
    <property type="entry name" value="ArgE/DapE"/>
</dbReference>
<gene>
    <name evidence="9" type="ORF">LTR69_006795</name>
</gene>
<proteinExistence type="inferred from homology"/>
<dbReference type="Pfam" id="PF01546">
    <property type="entry name" value="Peptidase_M20"/>
    <property type="match status" value="1"/>
</dbReference>
<evidence type="ECO:0000256" key="3">
    <source>
        <dbReference type="ARBA" id="ARBA00006247"/>
    </source>
</evidence>
<sequence>MPELSSDIAEAITKAVSDSFDQQIAYTQKLIQFGGQRGDETEIQEFIFQQFADKGWNPVKFDMDEEALKAHVGAGKFSPTHSRAPIVVGVHKPETTKGKSLILNGHIDVVPTGPADMWARDPYSGHIEGDYIYGRGGGDMKGGHASILWAMSALHRAGVQPAAEVIIESVVEEESTGNGTLMTHLKGYKADAVLIPEPVQEKLVRANVGVLWFQVEVRGRPTHVREMANGVNAIDACWKVVGTLRELEEDWNKRNIGKLYFEKEPHPLSKLSPRRTPKVEQSRQAQIDKIHSTDLNVAIVNGGDWASSVPSWCRFDCRIAIAPGVSAKSAADEIEKKVTDFARADAFLSKNPPKLTWNGFFSEGYVLEPGTEAEELLRKAHQKVTGQELQYQTSTAYLDARVHTLYDRIPALVYGPVSSNIHGVDEWVSIESLKRTTTAIALFIAEWCGVESI</sequence>
<dbReference type="InterPro" id="IPR011650">
    <property type="entry name" value="Peptidase_M20_dimer"/>
</dbReference>